<feature type="compositionally biased region" description="Polar residues" evidence="2">
    <location>
        <begin position="240"/>
        <end position="249"/>
    </location>
</feature>
<protein>
    <submittedName>
        <fullName evidence="3">Uncharacterized protein</fullName>
    </submittedName>
</protein>
<dbReference type="EMBL" id="ML211113">
    <property type="protein sequence ID" value="TFK88435.1"/>
    <property type="molecule type" value="Genomic_DNA"/>
</dbReference>
<evidence type="ECO:0000313" key="4">
    <source>
        <dbReference type="Proteomes" id="UP000308197"/>
    </source>
</evidence>
<proteinExistence type="predicted"/>
<evidence type="ECO:0000256" key="1">
    <source>
        <dbReference type="SAM" id="Coils"/>
    </source>
</evidence>
<feature type="compositionally biased region" description="Polar residues" evidence="2">
    <location>
        <begin position="214"/>
        <end position="224"/>
    </location>
</feature>
<dbReference type="InParanoid" id="A0A5C3PF96"/>
<accession>A0A5C3PF96</accession>
<feature type="compositionally biased region" description="Polar residues" evidence="2">
    <location>
        <begin position="183"/>
        <end position="195"/>
    </location>
</feature>
<organism evidence="3 4">
    <name type="scientific">Polyporus arcularius HHB13444</name>
    <dbReference type="NCBI Taxonomy" id="1314778"/>
    <lineage>
        <taxon>Eukaryota</taxon>
        <taxon>Fungi</taxon>
        <taxon>Dikarya</taxon>
        <taxon>Basidiomycota</taxon>
        <taxon>Agaricomycotina</taxon>
        <taxon>Agaricomycetes</taxon>
        <taxon>Polyporales</taxon>
        <taxon>Polyporaceae</taxon>
        <taxon>Polyporus</taxon>
    </lineage>
</organism>
<evidence type="ECO:0000256" key="2">
    <source>
        <dbReference type="SAM" id="MobiDB-lite"/>
    </source>
</evidence>
<feature type="coiled-coil region" evidence="1">
    <location>
        <begin position="468"/>
        <end position="519"/>
    </location>
</feature>
<name>A0A5C3PF96_9APHY</name>
<dbReference type="Proteomes" id="UP000308197">
    <property type="component" value="Unassembled WGS sequence"/>
</dbReference>
<sequence>MPVKLTYADRVICQLCVRGAGSFTPDELIDEVICTMMVNEENISKVARTYIRIHIIYLRSRYLLVRDKDEDGKVYPAEKLAAELERIPRNVLDNDPTKMKKYADLVKIGAYPLKRLTVKELRQRLLEMQDERDDLRQDRDRLLKECEDLKAELADAREGRTAAEEIPMDIDAEEEAHEAAPGTPSQVSSQPQSNAAALRRTPTLDYIDPVTPPRRNSTNASQYLLTPPDTDERPRKRLSKTGSRAQQVSFRDDNLNTDLAMDASNAMSGPIGTHELTTPQTDLTSSMLQDVIDAGRREMNGIFERMAAAATAEREGNALREQTLQNDKAILTTELKKADLTRTQEQCSYSAREQALQREKAAQAVALQAEKVARKEAGRRAQEAREEAMRVRREKATSKQRRRRQDNLETIKMYEQMIAKAHIQNAELRTRVKFHAHSTTMEAHRARREKEAALVHTRSLEQQVAKLVKQTEEQATTIQNQEEAMQRKDDAIQKKNNAIRQLAEQMKACSQAADALAAENTWPFTHTNEVSLLY</sequence>
<feature type="coiled-coil region" evidence="1">
    <location>
        <begin position="118"/>
        <end position="166"/>
    </location>
</feature>
<reference evidence="3 4" key="1">
    <citation type="journal article" date="2019" name="Nat. Ecol. Evol.">
        <title>Megaphylogeny resolves global patterns of mushroom evolution.</title>
        <authorList>
            <person name="Varga T."/>
            <person name="Krizsan K."/>
            <person name="Foldi C."/>
            <person name="Dima B."/>
            <person name="Sanchez-Garcia M."/>
            <person name="Sanchez-Ramirez S."/>
            <person name="Szollosi G.J."/>
            <person name="Szarkandi J.G."/>
            <person name="Papp V."/>
            <person name="Albert L."/>
            <person name="Andreopoulos W."/>
            <person name="Angelini C."/>
            <person name="Antonin V."/>
            <person name="Barry K.W."/>
            <person name="Bougher N.L."/>
            <person name="Buchanan P."/>
            <person name="Buyck B."/>
            <person name="Bense V."/>
            <person name="Catcheside P."/>
            <person name="Chovatia M."/>
            <person name="Cooper J."/>
            <person name="Damon W."/>
            <person name="Desjardin D."/>
            <person name="Finy P."/>
            <person name="Geml J."/>
            <person name="Haridas S."/>
            <person name="Hughes K."/>
            <person name="Justo A."/>
            <person name="Karasinski D."/>
            <person name="Kautmanova I."/>
            <person name="Kiss B."/>
            <person name="Kocsube S."/>
            <person name="Kotiranta H."/>
            <person name="LaButti K.M."/>
            <person name="Lechner B.E."/>
            <person name="Liimatainen K."/>
            <person name="Lipzen A."/>
            <person name="Lukacs Z."/>
            <person name="Mihaltcheva S."/>
            <person name="Morgado L.N."/>
            <person name="Niskanen T."/>
            <person name="Noordeloos M.E."/>
            <person name="Ohm R.A."/>
            <person name="Ortiz-Santana B."/>
            <person name="Ovrebo C."/>
            <person name="Racz N."/>
            <person name="Riley R."/>
            <person name="Savchenko A."/>
            <person name="Shiryaev A."/>
            <person name="Soop K."/>
            <person name="Spirin V."/>
            <person name="Szebenyi C."/>
            <person name="Tomsovsky M."/>
            <person name="Tulloss R.E."/>
            <person name="Uehling J."/>
            <person name="Grigoriev I.V."/>
            <person name="Vagvolgyi C."/>
            <person name="Papp T."/>
            <person name="Martin F.M."/>
            <person name="Miettinen O."/>
            <person name="Hibbett D.S."/>
            <person name="Nagy L.G."/>
        </authorList>
    </citation>
    <scope>NUCLEOTIDE SEQUENCE [LARGE SCALE GENOMIC DNA]</scope>
    <source>
        <strain evidence="3 4">HHB13444</strain>
    </source>
</reference>
<feature type="coiled-coil region" evidence="1">
    <location>
        <begin position="367"/>
        <end position="431"/>
    </location>
</feature>
<gene>
    <name evidence="3" type="ORF">K466DRAFT_662325</name>
</gene>
<keyword evidence="1" id="KW-0175">Coiled coil</keyword>
<evidence type="ECO:0000313" key="3">
    <source>
        <dbReference type="EMBL" id="TFK88435.1"/>
    </source>
</evidence>
<keyword evidence="4" id="KW-1185">Reference proteome</keyword>
<feature type="region of interest" description="Disordered" evidence="2">
    <location>
        <begin position="175"/>
        <end position="250"/>
    </location>
</feature>
<dbReference type="AlphaFoldDB" id="A0A5C3PF96"/>